<gene>
    <name evidence="1" type="ORF">CC85DRAFT_299571</name>
</gene>
<proteinExistence type="predicted"/>
<sequence length="159" mass="17424">MVFTDPLRRDDPKPLRPAELERIATSQPLRDLLAEDKLTRILAVLDGMPARARHDALARLLGVDGESLARPAAAATLERGSPPPLGEILARAAAPRREGWAVDGWWLGQDQGQERVWIGDEERQLVRLWAGVVVREIDGEGVGGEGAWGRGELAWEIGE</sequence>
<name>A0A0J1BBX4_9TREE</name>
<dbReference type="AlphaFoldDB" id="A0A0J1BBX4"/>
<reference evidence="1 2" key="1">
    <citation type="submission" date="2015-03" db="EMBL/GenBank/DDBJ databases">
        <title>Genomics and transcriptomics of the oil-accumulating basidiomycete yeast T. oleaginosus allow insights into substrate utilization and the diverse evolutionary trajectories of mating systems in fungi.</title>
        <authorList>
            <consortium name="DOE Joint Genome Institute"/>
            <person name="Kourist R."/>
            <person name="Kracht O."/>
            <person name="Bracharz F."/>
            <person name="Lipzen A."/>
            <person name="Nolan M."/>
            <person name="Ohm R."/>
            <person name="Grigoriev I."/>
            <person name="Sun S."/>
            <person name="Heitman J."/>
            <person name="Bruck T."/>
            <person name="Nowrousian M."/>
        </authorList>
    </citation>
    <scope>NUCLEOTIDE SEQUENCE [LARGE SCALE GENOMIC DNA]</scope>
    <source>
        <strain evidence="1 2">IBC0246</strain>
    </source>
</reference>
<dbReference type="RefSeq" id="XP_018282000.1">
    <property type="nucleotide sequence ID" value="XM_018425121.1"/>
</dbReference>
<protein>
    <submittedName>
        <fullName evidence="1">Uncharacterized protein</fullName>
    </submittedName>
</protein>
<dbReference type="GeneID" id="28985724"/>
<dbReference type="OrthoDB" id="18412at2759"/>
<evidence type="ECO:0000313" key="2">
    <source>
        <dbReference type="Proteomes" id="UP000053611"/>
    </source>
</evidence>
<accession>A0A0J1BBX4</accession>
<dbReference type="Proteomes" id="UP000053611">
    <property type="component" value="Unassembled WGS sequence"/>
</dbReference>
<dbReference type="STRING" id="879819.A0A0J1BBX4"/>
<evidence type="ECO:0000313" key="1">
    <source>
        <dbReference type="EMBL" id="KLT45509.1"/>
    </source>
</evidence>
<keyword evidence="2" id="KW-1185">Reference proteome</keyword>
<dbReference type="EMBL" id="KQ087181">
    <property type="protein sequence ID" value="KLT45509.1"/>
    <property type="molecule type" value="Genomic_DNA"/>
</dbReference>
<organism evidence="1 2">
    <name type="scientific">Cutaneotrichosporon oleaginosum</name>
    <dbReference type="NCBI Taxonomy" id="879819"/>
    <lineage>
        <taxon>Eukaryota</taxon>
        <taxon>Fungi</taxon>
        <taxon>Dikarya</taxon>
        <taxon>Basidiomycota</taxon>
        <taxon>Agaricomycotina</taxon>
        <taxon>Tremellomycetes</taxon>
        <taxon>Trichosporonales</taxon>
        <taxon>Trichosporonaceae</taxon>
        <taxon>Cutaneotrichosporon</taxon>
    </lineage>
</organism>